<reference evidence="3" key="1">
    <citation type="submission" date="2016-10" db="EMBL/GenBank/DDBJ databases">
        <authorList>
            <person name="Varghese N."/>
            <person name="Submissions S."/>
        </authorList>
    </citation>
    <scope>NUCLEOTIDE SEQUENCE [LARGE SCALE GENOMIC DNA]</scope>
    <source>
        <strain evidence="3">CGMCC 1.7738</strain>
    </source>
</reference>
<dbReference type="RefSeq" id="WP_089869498.1">
    <property type="nucleotide sequence ID" value="NZ_FOTC01000002.1"/>
</dbReference>
<sequence>MPNVNENSSHPTPNEITDLAERIVSGETTERQFSGELLNFREKPDSDSETELVELAVRSGFGTVRKITAPKHQFSQTLNRKGLTRNDVLRLDASEGTVPIQLVETGDGVEVAPQPSRSDDWRVFGVLSFTSGVCLTVLVGTLGPLYWSSSASPLVAVALLFTLSVLVYTAKTWT</sequence>
<evidence type="ECO:0000256" key="1">
    <source>
        <dbReference type="SAM" id="Phobius"/>
    </source>
</evidence>
<dbReference type="AlphaFoldDB" id="A0A1I4EVD5"/>
<evidence type="ECO:0000313" key="2">
    <source>
        <dbReference type="EMBL" id="SFL08091.1"/>
    </source>
</evidence>
<organism evidence="2 3">
    <name type="scientific">Halogranum rubrum</name>
    <dbReference type="NCBI Taxonomy" id="553466"/>
    <lineage>
        <taxon>Archaea</taxon>
        <taxon>Methanobacteriati</taxon>
        <taxon>Methanobacteriota</taxon>
        <taxon>Stenosarchaea group</taxon>
        <taxon>Halobacteria</taxon>
        <taxon>Halobacteriales</taxon>
        <taxon>Haloferacaceae</taxon>
    </lineage>
</organism>
<gene>
    <name evidence="2" type="ORF">SAMN04487950_2338</name>
</gene>
<accession>A0A1I4EVD5</accession>
<protein>
    <submittedName>
        <fullName evidence="2">Uncharacterized protein</fullName>
    </submittedName>
</protein>
<evidence type="ECO:0000313" key="3">
    <source>
        <dbReference type="Proteomes" id="UP000199607"/>
    </source>
</evidence>
<keyword evidence="1" id="KW-1133">Transmembrane helix</keyword>
<keyword evidence="1" id="KW-0812">Transmembrane</keyword>
<name>A0A1I4EVD5_9EURY</name>
<feature type="transmembrane region" description="Helical" evidence="1">
    <location>
        <begin position="123"/>
        <end position="147"/>
    </location>
</feature>
<dbReference type="EMBL" id="FOTC01000002">
    <property type="protein sequence ID" value="SFL08091.1"/>
    <property type="molecule type" value="Genomic_DNA"/>
</dbReference>
<keyword evidence="3" id="KW-1185">Reference proteome</keyword>
<proteinExistence type="predicted"/>
<dbReference type="Proteomes" id="UP000199607">
    <property type="component" value="Unassembled WGS sequence"/>
</dbReference>
<keyword evidence="1" id="KW-0472">Membrane</keyword>
<feature type="transmembrane region" description="Helical" evidence="1">
    <location>
        <begin position="153"/>
        <end position="170"/>
    </location>
</feature>